<comment type="caution">
    <text evidence="1">The sequence shown here is derived from an EMBL/GenBank/DDBJ whole genome shotgun (WGS) entry which is preliminary data.</text>
</comment>
<reference evidence="2" key="1">
    <citation type="journal article" date="2023" name="Nat. Plants">
        <title>Single-cell RNA sequencing provides a high-resolution roadmap for understanding the multicellular compartmentation of specialized metabolism.</title>
        <authorList>
            <person name="Sun S."/>
            <person name="Shen X."/>
            <person name="Li Y."/>
            <person name="Li Y."/>
            <person name="Wang S."/>
            <person name="Li R."/>
            <person name="Zhang H."/>
            <person name="Shen G."/>
            <person name="Guo B."/>
            <person name="Wei J."/>
            <person name="Xu J."/>
            <person name="St-Pierre B."/>
            <person name="Chen S."/>
            <person name="Sun C."/>
        </authorList>
    </citation>
    <scope>NUCLEOTIDE SEQUENCE [LARGE SCALE GENOMIC DNA]</scope>
</reference>
<dbReference type="Proteomes" id="UP001060085">
    <property type="component" value="Linkage Group LG08"/>
</dbReference>
<dbReference type="EMBL" id="CM044708">
    <property type="protein sequence ID" value="KAI5647342.1"/>
    <property type="molecule type" value="Genomic_DNA"/>
</dbReference>
<proteinExistence type="predicted"/>
<evidence type="ECO:0000313" key="1">
    <source>
        <dbReference type="EMBL" id="KAI5647342.1"/>
    </source>
</evidence>
<organism evidence="1 2">
    <name type="scientific">Catharanthus roseus</name>
    <name type="common">Madagascar periwinkle</name>
    <name type="synonym">Vinca rosea</name>
    <dbReference type="NCBI Taxonomy" id="4058"/>
    <lineage>
        <taxon>Eukaryota</taxon>
        <taxon>Viridiplantae</taxon>
        <taxon>Streptophyta</taxon>
        <taxon>Embryophyta</taxon>
        <taxon>Tracheophyta</taxon>
        <taxon>Spermatophyta</taxon>
        <taxon>Magnoliopsida</taxon>
        <taxon>eudicotyledons</taxon>
        <taxon>Gunneridae</taxon>
        <taxon>Pentapetalae</taxon>
        <taxon>asterids</taxon>
        <taxon>lamiids</taxon>
        <taxon>Gentianales</taxon>
        <taxon>Apocynaceae</taxon>
        <taxon>Rauvolfioideae</taxon>
        <taxon>Vinceae</taxon>
        <taxon>Catharanthinae</taxon>
        <taxon>Catharanthus</taxon>
    </lineage>
</organism>
<sequence>MANDDDNPMAVTPLASKSKPSPSPKKDKAPVVVSSQTSSSHPKDNGNFDSSVPDVSPNSKREFISSVAAKIAAQPLQDSDRNVWGVLTAISDMARKRQQGMNMLLTSDEHCIGRLVKDTCFQILSPTVSAYHCKIYKKMIATGNGDMENPSNVCIFLKDSSTNGTYLNWTKLNKNSSEAILRHGDIISISFAPQSESAFAFVFREVQKFTAVVADGACLKRKAEEFSSEKKRLKGIGLGASEGPISLDDFRSLQRSNTELRRQLEDQVVAIDSLRNENRAVVERHEVEMKDLKESISQSYLGKLKELEHLLEAKEKELMDSNKTSSEQKHIIEDLNERLGASMQSCVEANEIISSQKASISELKALLDEEREQRREEREKAVADLKASIQKIQAAAQEELRQLSDASIRREKEQQEVINKLQESEKESCLLVETLRSKLEDTRQKLVISENKVRQLEAQVREEQLASSSRGKKVDELELEIRRLRKELDREKAAREEAWAKVSALELEINAAMRDLDFERRRLRAARERIMLRETQLRAFYSTTEEIQVLFAKQQKQLKAMQRTLEDEENYGNTSLDIDMNPITDNGNSKGSLREKEAKNGCSNAAAKVDSRSHRRDQVKTSSDEASVTEKHDCNIRNQQDAEDTQEVEYIGAERTVKGAFGSDIDGVVATPVLELDPVESKKDHESEGVSTAPNLEGYLLATERVVETESPGLHTDGHINLNKCSATGEDTMQLDDDTNLEGTERAQMISQENLQHSQTDYALAVQSTVEDTQVGCSIKTSDLLASEVPGSWAYSTAPSIHGENDSPNSKGNVEEWNAAALRDCGGMVSESQNAPSSKSVAARWSHEHQALSEMIGIVAPELKEQFSCAVESNRDQKESEIGAESGSDTEGCSNNDNDHTGDESEAETIGSDRPMEEDDEATQQGLLLIADACTDPKAQ</sequence>
<accession>A0ACB9ZMA3</accession>
<gene>
    <name evidence="1" type="ORF">M9H77_33347</name>
</gene>
<protein>
    <submittedName>
        <fullName evidence="1">Uncharacterized protein</fullName>
    </submittedName>
</protein>
<keyword evidence="2" id="KW-1185">Reference proteome</keyword>
<name>A0ACB9ZMA3_CATRO</name>
<evidence type="ECO:0000313" key="2">
    <source>
        <dbReference type="Proteomes" id="UP001060085"/>
    </source>
</evidence>